<reference evidence="2 3" key="1">
    <citation type="submission" date="2021-03" db="EMBL/GenBank/DDBJ databases">
        <title>Haloterrigena longa sp. nov. and Haloterrigena limicola sp. nov., extremely halophilic archaea isolated from a salt lake.</title>
        <authorList>
            <person name="Henglin C."/>
        </authorList>
    </citation>
    <scope>NUCLEOTIDE SEQUENCE [LARGE SCALE GENOMIC DNA]</scope>
    <source>
        <strain evidence="2 3">KZCA68</strain>
    </source>
</reference>
<evidence type="ECO:0000313" key="3">
    <source>
        <dbReference type="Proteomes" id="UP000663203"/>
    </source>
</evidence>
<dbReference type="KEGG" id="hakz:J0X25_09465"/>
<dbReference type="EMBL" id="CP071462">
    <property type="protein sequence ID" value="QSW97650.1"/>
    <property type="molecule type" value="Genomic_DNA"/>
</dbReference>
<proteinExistence type="predicted"/>
<dbReference type="Proteomes" id="UP000663203">
    <property type="component" value="Chromosome"/>
</dbReference>
<evidence type="ECO:0000313" key="2">
    <source>
        <dbReference type="EMBL" id="QSW97650.1"/>
    </source>
</evidence>
<dbReference type="Pfam" id="PF01541">
    <property type="entry name" value="GIY-YIG"/>
    <property type="match status" value="1"/>
</dbReference>
<protein>
    <submittedName>
        <fullName evidence="2">GIY-YIG nuclease family protein</fullName>
    </submittedName>
</protein>
<name>A0A8A2VAA5_9EURY</name>
<keyword evidence="3" id="KW-1185">Reference proteome</keyword>
<gene>
    <name evidence="2" type="ORF">J0X25_09465</name>
</gene>
<evidence type="ECO:0000259" key="1">
    <source>
        <dbReference type="Pfam" id="PF01541"/>
    </source>
</evidence>
<feature type="domain" description="GIY-YIG" evidence="1">
    <location>
        <begin position="232"/>
        <end position="290"/>
    </location>
</feature>
<dbReference type="InterPro" id="IPR035901">
    <property type="entry name" value="GIY-YIG_endonuc_sf"/>
</dbReference>
<dbReference type="RefSeq" id="WP_207287212.1">
    <property type="nucleotide sequence ID" value="NZ_CP071462.1"/>
</dbReference>
<dbReference type="GeneID" id="63187532"/>
<dbReference type="Gene3D" id="3.40.1440.10">
    <property type="entry name" value="GIY-YIG endonuclease"/>
    <property type="match status" value="1"/>
</dbReference>
<organism evidence="2 3">
    <name type="scientific">Haloterrigena alkaliphila</name>
    <dbReference type="NCBI Taxonomy" id="2816475"/>
    <lineage>
        <taxon>Archaea</taxon>
        <taxon>Methanobacteriati</taxon>
        <taxon>Methanobacteriota</taxon>
        <taxon>Stenosarchaea group</taxon>
        <taxon>Halobacteria</taxon>
        <taxon>Halobacteriales</taxon>
        <taxon>Natrialbaceae</taxon>
        <taxon>Haloterrigena</taxon>
    </lineage>
</organism>
<dbReference type="AlphaFoldDB" id="A0A8A2VAA5"/>
<dbReference type="InterPro" id="IPR000305">
    <property type="entry name" value="GIY-YIG_endonuc"/>
</dbReference>
<accession>A0A8A2VAA5</accession>
<sequence length="308" mass="35888">MADFREEYYDFNPHFTEIDDVLEELDALLGDRYDCSYETSLKDEFLIACFERIDPTQDWRTLVKTKETYDDSWNAKKKRATALHMLMTKQIGWPLHKALLDFERKYIVGIILTIKASDQGIRRHYDHVPTTLPPDIDPSDLENELPERTVPDQPFPTLCRFSRTIESDTAALLKERGINPAPGNHHIVYVVDCTPAPDAERKAITAIRRYTQAKHINGYQPADERESAAVFLNESKGLFYVGRSDQFPQRMQQHYEGRASGGARFTNLYKPRRLLEVTDFETRAEAETDEQRRAYRLQMKTERYVSQN</sequence>